<gene>
    <name evidence="1" type="ORF">MRB53_030386</name>
</gene>
<comment type="caution">
    <text evidence="1">The sequence shown here is derived from an EMBL/GenBank/DDBJ whole genome shotgun (WGS) entry which is preliminary data.</text>
</comment>
<name>A0ACC2KM59_PERAE</name>
<reference evidence="1 2" key="1">
    <citation type="journal article" date="2022" name="Hortic Res">
        <title>A haplotype resolved chromosomal level avocado genome allows analysis of novel avocado genes.</title>
        <authorList>
            <person name="Nath O."/>
            <person name="Fletcher S.J."/>
            <person name="Hayward A."/>
            <person name="Shaw L.M."/>
            <person name="Masouleh A.K."/>
            <person name="Furtado A."/>
            <person name="Henry R.J."/>
            <person name="Mitter N."/>
        </authorList>
    </citation>
    <scope>NUCLEOTIDE SEQUENCE [LARGE SCALE GENOMIC DNA]</scope>
    <source>
        <strain evidence="2">cv. Hass</strain>
    </source>
</reference>
<organism evidence="1 2">
    <name type="scientific">Persea americana</name>
    <name type="common">Avocado</name>
    <dbReference type="NCBI Taxonomy" id="3435"/>
    <lineage>
        <taxon>Eukaryota</taxon>
        <taxon>Viridiplantae</taxon>
        <taxon>Streptophyta</taxon>
        <taxon>Embryophyta</taxon>
        <taxon>Tracheophyta</taxon>
        <taxon>Spermatophyta</taxon>
        <taxon>Magnoliopsida</taxon>
        <taxon>Magnoliidae</taxon>
        <taxon>Laurales</taxon>
        <taxon>Lauraceae</taxon>
        <taxon>Persea</taxon>
    </lineage>
</organism>
<dbReference type="EMBL" id="CM056818">
    <property type="protein sequence ID" value="KAJ8621857.1"/>
    <property type="molecule type" value="Genomic_DNA"/>
</dbReference>
<evidence type="ECO:0000313" key="2">
    <source>
        <dbReference type="Proteomes" id="UP001234297"/>
    </source>
</evidence>
<sequence>MLCLIKFSLYYGENGATIGSIGGSSLVHNESQKEVSLPMESSGPMVSSCSPSSSMGSNVIGGIIGYVDADLGGDLYDRKSTSGYVFSCGSACVSWCSKKQDLVSLSTTEAEYKASSLATQECVWLRWLVDDVHSKIHKPTTLYGDNQSAIKLATNPVAHRN</sequence>
<protein>
    <submittedName>
        <fullName evidence="1">Uncharacterized protein</fullName>
    </submittedName>
</protein>
<accession>A0ACC2KM59</accession>
<keyword evidence="2" id="KW-1185">Reference proteome</keyword>
<proteinExistence type="predicted"/>
<dbReference type="Proteomes" id="UP001234297">
    <property type="component" value="Chromosome 10"/>
</dbReference>
<evidence type="ECO:0000313" key="1">
    <source>
        <dbReference type="EMBL" id="KAJ8621857.1"/>
    </source>
</evidence>